<dbReference type="AlphaFoldDB" id="A0AA39XM40"/>
<dbReference type="PRINTS" id="PR01415">
    <property type="entry name" value="ANKYRIN"/>
</dbReference>
<feature type="non-terminal residue" evidence="4">
    <location>
        <position position="134"/>
    </location>
</feature>
<evidence type="ECO:0000313" key="5">
    <source>
        <dbReference type="Proteomes" id="UP001174934"/>
    </source>
</evidence>
<dbReference type="PROSITE" id="PS50088">
    <property type="entry name" value="ANK_REPEAT"/>
    <property type="match status" value="3"/>
</dbReference>
<feature type="repeat" description="ANK" evidence="3">
    <location>
        <begin position="70"/>
        <end position="102"/>
    </location>
</feature>
<dbReference type="Proteomes" id="UP001174934">
    <property type="component" value="Unassembled WGS sequence"/>
</dbReference>
<proteinExistence type="predicted"/>
<gene>
    <name evidence="4" type="ORF">B0T17DRAFT_551721</name>
</gene>
<sequence>MRTPLQKAVETGNLELVNVLLNAGADVNAPAARARGGTALQLAAICGFLEIADILVEAGANINASPGEVDGRTALEGAAEHGRIDMLHFLLQKGAEIDKDQRKHYQRAIKYALSCGHNAAANVWYTHSGHPPFR</sequence>
<dbReference type="PANTHER" id="PTHR24198:SF165">
    <property type="entry name" value="ANKYRIN REPEAT-CONTAINING PROTEIN-RELATED"/>
    <property type="match status" value="1"/>
</dbReference>
<dbReference type="PANTHER" id="PTHR24198">
    <property type="entry name" value="ANKYRIN REPEAT AND PROTEIN KINASE DOMAIN-CONTAINING PROTEIN"/>
    <property type="match status" value="1"/>
</dbReference>
<comment type="caution">
    <text evidence="4">The sequence shown here is derived from an EMBL/GenBank/DDBJ whole genome shotgun (WGS) entry which is preliminary data.</text>
</comment>
<feature type="repeat" description="ANK" evidence="3">
    <location>
        <begin position="1"/>
        <end position="32"/>
    </location>
</feature>
<evidence type="ECO:0000256" key="2">
    <source>
        <dbReference type="ARBA" id="ARBA00023043"/>
    </source>
</evidence>
<dbReference type="SUPFAM" id="SSF48403">
    <property type="entry name" value="Ankyrin repeat"/>
    <property type="match status" value="1"/>
</dbReference>
<keyword evidence="2 3" id="KW-0040">ANK repeat</keyword>
<dbReference type="SMART" id="SM00248">
    <property type="entry name" value="ANK"/>
    <property type="match status" value="3"/>
</dbReference>
<feature type="repeat" description="ANK" evidence="3">
    <location>
        <begin position="35"/>
        <end position="67"/>
    </location>
</feature>
<dbReference type="Pfam" id="PF12796">
    <property type="entry name" value="Ank_2"/>
    <property type="match status" value="1"/>
</dbReference>
<name>A0AA39XM40_9PEZI</name>
<reference evidence="4" key="1">
    <citation type="submission" date="2023-06" db="EMBL/GenBank/DDBJ databases">
        <title>Genome-scale phylogeny and comparative genomics of the fungal order Sordariales.</title>
        <authorList>
            <consortium name="Lawrence Berkeley National Laboratory"/>
            <person name="Hensen N."/>
            <person name="Bonometti L."/>
            <person name="Westerberg I."/>
            <person name="Brannstrom I.O."/>
            <person name="Guillou S."/>
            <person name="Cros-Aarteil S."/>
            <person name="Calhoun S."/>
            <person name="Haridas S."/>
            <person name="Kuo A."/>
            <person name="Mondo S."/>
            <person name="Pangilinan J."/>
            <person name="Riley R."/>
            <person name="LaButti K."/>
            <person name="Andreopoulos B."/>
            <person name="Lipzen A."/>
            <person name="Chen C."/>
            <person name="Yanf M."/>
            <person name="Daum C."/>
            <person name="Ng V."/>
            <person name="Clum A."/>
            <person name="Steindorff A."/>
            <person name="Ohm R."/>
            <person name="Martin F."/>
            <person name="Silar P."/>
            <person name="Natvig D."/>
            <person name="Lalanne C."/>
            <person name="Gautier V."/>
            <person name="Ament-velasquez S.L."/>
            <person name="Kruys A."/>
            <person name="Hutchinson M.I."/>
            <person name="Powell A.J."/>
            <person name="Barry K."/>
            <person name="Miller A.N."/>
            <person name="Grigoriev I.V."/>
            <person name="Debuchy R."/>
            <person name="Gladieux P."/>
            <person name="Thoren M.H."/>
            <person name="Johannesson H."/>
        </authorList>
    </citation>
    <scope>NUCLEOTIDE SEQUENCE</scope>
    <source>
        <strain evidence="4">SMH3391-2</strain>
    </source>
</reference>
<keyword evidence="5" id="KW-1185">Reference proteome</keyword>
<dbReference type="PROSITE" id="PS50297">
    <property type="entry name" value="ANK_REP_REGION"/>
    <property type="match status" value="3"/>
</dbReference>
<evidence type="ECO:0000313" key="4">
    <source>
        <dbReference type="EMBL" id="KAK0636444.1"/>
    </source>
</evidence>
<keyword evidence="1" id="KW-0677">Repeat</keyword>
<organism evidence="4 5">
    <name type="scientific">Bombardia bombarda</name>
    <dbReference type="NCBI Taxonomy" id="252184"/>
    <lineage>
        <taxon>Eukaryota</taxon>
        <taxon>Fungi</taxon>
        <taxon>Dikarya</taxon>
        <taxon>Ascomycota</taxon>
        <taxon>Pezizomycotina</taxon>
        <taxon>Sordariomycetes</taxon>
        <taxon>Sordariomycetidae</taxon>
        <taxon>Sordariales</taxon>
        <taxon>Lasiosphaeriaceae</taxon>
        <taxon>Bombardia</taxon>
    </lineage>
</organism>
<dbReference type="InterPro" id="IPR002110">
    <property type="entry name" value="Ankyrin_rpt"/>
</dbReference>
<accession>A0AA39XM40</accession>
<dbReference type="Gene3D" id="1.25.40.20">
    <property type="entry name" value="Ankyrin repeat-containing domain"/>
    <property type="match status" value="1"/>
</dbReference>
<evidence type="ECO:0000256" key="3">
    <source>
        <dbReference type="PROSITE-ProRule" id="PRU00023"/>
    </source>
</evidence>
<dbReference type="EMBL" id="JAULSR010000001">
    <property type="protein sequence ID" value="KAK0636444.1"/>
    <property type="molecule type" value="Genomic_DNA"/>
</dbReference>
<evidence type="ECO:0000256" key="1">
    <source>
        <dbReference type="ARBA" id="ARBA00022737"/>
    </source>
</evidence>
<dbReference type="InterPro" id="IPR036770">
    <property type="entry name" value="Ankyrin_rpt-contain_sf"/>
</dbReference>
<protein>
    <submittedName>
        <fullName evidence="4">Ankyrin repeat-containing domain protein</fullName>
    </submittedName>
</protein>